<keyword evidence="2" id="KW-1185">Reference proteome</keyword>
<evidence type="ECO:0000313" key="1">
    <source>
        <dbReference type="EMBL" id="KIH63842.1"/>
    </source>
</evidence>
<dbReference type="AlphaFoldDB" id="A0A0C2DMJ2"/>
<gene>
    <name evidence="1" type="ORF">ANCDUO_05855</name>
</gene>
<protein>
    <recommendedName>
        <fullName evidence="3">DDE Tnp4 domain-containing protein</fullName>
    </recommendedName>
</protein>
<dbReference type="EMBL" id="KN728405">
    <property type="protein sequence ID" value="KIH63842.1"/>
    <property type="molecule type" value="Genomic_DNA"/>
</dbReference>
<name>A0A0C2DMJ2_9BILA</name>
<accession>A0A0C2DMJ2</accession>
<dbReference type="OrthoDB" id="6627079at2759"/>
<sequence length="233" mass="27157">MYERRWHRMTTAKRVPQRKEQLNDVVKTRLYEKEMNSILPALEALDDVVEVIEAVSSITRSYVRQQHMPSLCTRFLIFDQYLAFNDPERFCEYERLFPREFEDLYESIAPELGYGPSFVALAQEVCCGRKTVSDITDEMAGYHQGRQVEKVFGILVRRFEIFKKPMEEQPERAAIIITSILTVHNLLGRGRAEMQRFPPVRLDFDSLQRMDEGTGSDLAKLAGTKLTAYYDQL</sequence>
<evidence type="ECO:0000313" key="2">
    <source>
        <dbReference type="Proteomes" id="UP000054047"/>
    </source>
</evidence>
<reference evidence="1 2" key="1">
    <citation type="submission" date="2013-12" db="EMBL/GenBank/DDBJ databases">
        <title>Draft genome of the parsitic nematode Ancylostoma duodenale.</title>
        <authorList>
            <person name="Mitreva M."/>
        </authorList>
    </citation>
    <scope>NUCLEOTIDE SEQUENCE [LARGE SCALE GENOMIC DNA]</scope>
    <source>
        <strain evidence="1 2">Zhejiang</strain>
    </source>
</reference>
<dbReference type="Proteomes" id="UP000054047">
    <property type="component" value="Unassembled WGS sequence"/>
</dbReference>
<proteinExistence type="predicted"/>
<evidence type="ECO:0008006" key="3">
    <source>
        <dbReference type="Google" id="ProtNLM"/>
    </source>
</evidence>
<organism evidence="1 2">
    <name type="scientific">Ancylostoma duodenale</name>
    <dbReference type="NCBI Taxonomy" id="51022"/>
    <lineage>
        <taxon>Eukaryota</taxon>
        <taxon>Metazoa</taxon>
        <taxon>Ecdysozoa</taxon>
        <taxon>Nematoda</taxon>
        <taxon>Chromadorea</taxon>
        <taxon>Rhabditida</taxon>
        <taxon>Rhabditina</taxon>
        <taxon>Rhabditomorpha</taxon>
        <taxon>Strongyloidea</taxon>
        <taxon>Ancylostomatidae</taxon>
        <taxon>Ancylostomatinae</taxon>
        <taxon>Ancylostoma</taxon>
    </lineage>
</organism>